<dbReference type="GO" id="GO:0016747">
    <property type="term" value="F:acyltransferase activity, transferring groups other than amino-acyl groups"/>
    <property type="evidence" value="ECO:0007669"/>
    <property type="project" value="InterPro"/>
</dbReference>
<feature type="domain" description="N-acetyltransferase" evidence="1">
    <location>
        <begin position="171"/>
        <end position="308"/>
    </location>
</feature>
<dbReference type="SUPFAM" id="SSF55729">
    <property type="entry name" value="Acyl-CoA N-acyltransferases (Nat)"/>
    <property type="match status" value="1"/>
</dbReference>
<dbReference type="InterPro" id="IPR000182">
    <property type="entry name" value="GNAT_dom"/>
</dbReference>
<dbReference type="EMBL" id="BMNK01000004">
    <property type="protein sequence ID" value="GGP06415.1"/>
    <property type="molecule type" value="Genomic_DNA"/>
</dbReference>
<organism evidence="2 3">
    <name type="scientific">Nonomuraea glycinis</name>
    <dbReference type="NCBI Taxonomy" id="2047744"/>
    <lineage>
        <taxon>Bacteria</taxon>
        <taxon>Bacillati</taxon>
        <taxon>Actinomycetota</taxon>
        <taxon>Actinomycetes</taxon>
        <taxon>Streptosporangiales</taxon>
        <taxon>Streptosporangiaceae</taxon>
        <taxon>Nonomuraea</taxon>
    </lineage>
</organism>
<dbReference type="PROSITE" id="PS51186">
    <property type="entry name" value="GNAT"/>
    <property type="match status" value="1"/>
</dbReference>
<dbReference type="AlphaFoldDB" id="A0A918A459"/>
<gene>
    <name evidence="2" type="ORF">GCM10012278_29940</name>
</gene>
<proteinExistence type="predicted"/>
<keyword evidence="3" id="KW-1185">Reference proteome</keyword>
<dbReference type="RefSeq" id="WP_189139183.1">
    <property type="nucleotide sequence ID" value="NZ_BMNK01000004.1"/>
</dbReference>
<evidence type="ECO:0000259" key="1">
    <source>
        <dbReference type="PROSITE" id="PS51186"/>
    </source>
</evidence>
<dbReference type="Gene3D" id="3.40.630.30">
    <property type="match status" value="1"/>
</dbReference>
<accession>A0A918A459</accession>
<reference evidence="2" key="2">
    <citation type="submission" date="2020-09" db="EMBL/GenBank/DDBJ databases">
        <authorList>
            <person name="Sun Q."/>
            <person name="Zhou Y."/>
        </authorList>
    </citation>
    <scope>NUCLEOTIDE SEQUENCE</scope>
    <source>
        <strain evidence="2">CGMCC 4.7430</strain>
    </source>
</reference>
<evidence type="ECO:0000313" key="3">
    <source>
        <dbReference type="Proteomes" id="UP000660745"/>
    </source>
</evidence>
<comment type="caution">
    <text evidence="2">The sequence shown here is derived from an EMBL/GenBank/DDBJ whole genome shotgun (WGS) entry which is preliminary data.</text>
</comment>
<evidence type="ECO:0000313" key="2">
    <source>
        <dbReference type="EMBL" id="GGP06415.1"/>
    </source>
</evidence>
<name>A0A918A459_9ACTN</name>
<dbReference type="InterPro" id="IPR016181">
    <property type="entry name" value="Acyl_CoA_acyltransferase"/>
</dbReference>
<reference evidence="2" key="1">
    <citation type="journal article" date="2014" name="Int. J. Syst. Evol. Microbiol.">
        <title>Complete genome sequence of Corynebacterium casei LMG S-19264T (=DSM 44701T), isolated from a smear-ripened cheese.</title>
        <authorList>
            <consortium name="US DOE Joint Genome Institute (JGI-PGF)"/>
            <person name="Walter F."/>
            <person name="Albersmeier A."/>
            <person name="Kalinowski J."/>
            <person name="Ruckert C."/>
        </authorList>
    </citation>
    <scope>NUCLEOTIDE SEQUENCE</scope>
    <source>
        <strain evidence="2">CGMCC 4.7430</strain>
    </source>
</reference>
<dbReference type="Pfam" id="PF00583">
    <property type="entry name" value="Acetyltransf_1"/>
    <property type="match status" value="1"/>
</dbReference>
<dbReference type="Proteomes" id="UP000660745">
    <property type="component" value="Unassembled WGS sequence"/>
</dbReference>
<protein>
    <submittedName>
        <fullName evidence="2">N-acetyltransferase</fullName>
    </submittedName>
</protein>
<sequence length="308" mass="34333">MLFRSTVEADLDRLLHCTVDEPISWAGPDRLRSFLADGHYRHERVWIAEQDGEILARAVWWGFPGDRPLALDCLYVHPSVEDRVALAAELLRHAHDAFGDAPAYHVFVPAGWRDLPTVVAAVGWRWEAGRRAGLTDELERLRYAWTPDVPVPEPSGRLTFRAEPDDEAFVEVFRRVAEGSLDHHTRQALVTKDAEAQAREDLADYLSMPGDRSWWRLAHTPDGDLAGFAMPSANNAGPVVGYLGVLPEQRGHGYVDDLLGEITRCHAELGAQRIAADTDATNLPMARAFERAGYRVFAVRLVLSADPT</sequence>